<evidence type="ECO:0000313" key="2">
    <source>
        <dbReference type="Proteomes" id="UP001060085"/>
    </source>
</evidence>
<accession>A0ACC0B3A0</accession>
<comment type="caution">
    <text evidence="1">The sequence shown here is derived from an EMBL/GenBank/DDBJ whole genome shotgun (WGS) entry which is preliminary data.</text>
</comment>
<keyword evidence="2" id="KW-1185">Reference proteome</keyword>
<sequence>MLIQVNTGANAQNMENIAIAKQSSATGTRVYHFVVPYANFNTGGGKRFSAQRRTYYCTYCSNTGHTIDRCYRKNGFPPNKKFIGKPGAVLIMPISFHLTMFLPLLQPV</sequence>
<organism evidence="1 2">
    <name type="scientific">Catharanthus roseus</name>
    <name type="common">Madagascar periwinkle</name>
    <name type="synonym">Vinca rosea</name>
    <dbReference type="NCBI Taxonomy" id="4058"/>
    <lineage>
        <taxon>Eukaryota</taxon>
        <taxon>Viridiplantae</taxon>
        <taxon>Streptophyta</taxon>
        <taxon>Embryophyta</taxon>
        <taxon>Tracheophyta</taxon>
        <taxon>Spermatophyta</taxon>
        <taxon>Magnoliopsida</taxon>
        <taxon>eudicotyledons</taxon>
        <taxon>Gunneridae</taxon>
        <taxon>Pentapetalae</taxon>
        <taxon>asterids</taxon>
        <taxon>lamiids</taxon>
        <taxon>Gentianales</taxon>
        <taxon>Apocynaceae</taxon>
        <taxon>Rauvolfioideae</taxon>
        <taxon>Vinceae</taxon>
        <taxon>Catharanthinae</taxon>
        <taxon>Catharanthus</taxon>
    </lineage>
</organism>
<dbReference type="EMBL" id="CM044704">
    <property type="protein sequence ID" value="KAI5667122.1"/>
    <property type="molecule type" value="Genomic_DNA"/>
</dbReference>
<gene>
    <name evidence="1" type="ORF">M9H77_16975</name>
</gene>
<evidence type="ECO:0000313" key="1">
    <source>
        <dbReference type="EMBL" id="KAI5667122.1"/>
    </source>
</evidence>
<dbReference type="Proteomes" id="UP001060085">
    <property type="component" value="Linkage Group LG04"/>
</dbReference>
<reference evidence="2" key="1">
    <citation type="journal article" date="2023" name="Nat. Plants">
        <title>Single-cell RNA sequencing provides a high-resolution roadmap for understanding the multicellular compartmentation of specialized metabolism.</title>
        <authorList>
            <person name="Sun S."/>
            <person name="Shen X."/>
            <person name="Li Y."/>
            <person name="Li Y."/>
            <person name="Wang S."/>
            <person name="Li R."/>
            <person name="Zhang H."/>
            <person name="Shen G."/>
            <person name="Guo B."/>
            <person name="Wei J."/>
            <person name="Xu J."/>
            <person name="St-Pierre B."/>
            <person name="Chen S."/>
            <person name="Sun C."/>
        </authorList>
    </citation>
    <scope>NUCLEOTIDE SEQUENCE [LARGE SCALE GENOMIC DNA]</scope>
</reference>
<proteinExistence type="predicted"/>
<protein>
    <submittedName>
        <fullName evidence="1">Uncharacterized protein</fullName>
    </submittedName>
</protein>
<name>A0ACC0B3A0_CATRO</name>